<feature type="domain" description="DUF7064" evidence="2">
    <location>
        <begin position="189"/>
        <end position="305"/>
    </location>
</feature>
<organism evidence="4 5">
    <name type="scientific">Sphingopyxis macrogoltabida</name>
    <name type="common">Sphingomonas macrogoltabidus</name>
    <dbReference type="NCBI Taxonomy" id="33050"/>
    <lineage>
        <taxon>Bacteria</taxon>
        <taxon>Pseudomonadati</taxon>
        <taxon>Pseudomonadota</taxon>
        <taxon>Alphaproteobacteria</taxon>
        <taxon>Sphingomonadales</taxon>
        <taxon>Sphingomonadaceae</taxon>
        <taxon>Sphingopyxis</taxon>
    </lineage>
</organism>
<evidence type="ECO:0000259" key="3">
    <source>
        <dbReference type="Pfam" id="PF23213"/>
    </source>
</evidence>
<evidence type="ECO:0000256" key="1">
    <source>
        <dbReference type="SAM" id="MobiDB-lite"/>
    </source>
</evidence>
<proteinExistence type="predicted"/>
<evidence type="ECO:0000259" key="2">
    <source>
        <dbReference type="Pfam" id="PF23212"/>
    </source>
</evidence>
<accession>A0A0N9U2I0</accession>
<dbReference type="PATRIC" id="fig|33050.5.peg.410"/>
<dbReference type="OrthoDB" id="115252at2"/>
<dbReference type="AlphaFoldDB" id="A0A0N9U2I0"/>
<dbReference type="EMBL" id="CP012700">
    <property type="protein sequence ID" value="ALH79182.1"/>
    <property type="molecule type" value="Genomic_DNA"/>
</dbReference>
<dbReference type="Pfam" id="PF23213">
    <property type="entry name" value="DUF7065"/>
    <property type="match status" value="1"/>
</dbReference>
<evidence type="ECO:0000313" key="4">
    <source>
        <dbReference type="EMBL" id="ALH79182.1"/>
    </source>
</evidence>
<gene>
    <name evidence="4" type="ORF">AN936_01960</name>
</gene>
<reference evidence="4 5" key="1">
    <citation type="journal article" date="2015" name="Genome Announc.">
        <title>Complete Genome Sequence of Polypropylene Glycol- and Polyethylene Glycol-Degrading Sphingopyxis macrogoltabida Strain EY-1.</title>
        <authorList>
            <person name="Ohtsubo Y."/>
            <person name="Nagata Y."/>
            <person name="Numata M."/>
            <person name="Tsuchikane K."/>
            <person name="Hosoyama A."/>
            <person name="Yamazoe A."/>
            <person name="Tsuda M."/>
            <person name="Fujita N."/>
            <person name="Kawai F."/>
        </authorList>
    </citation>
    <scope>NUCLEOTIDE SEQUENCE [LARGE SCALE GENOMIC DNA]</scope>
    <source>
        <strain evidence="4 5">EY-1</strain>
    </source>
</reference>
<feature type="domain" description="DUF7065" evidence="3">
    <location>
        <begin position="5"/>
        <end position="179"/>
    </location>
</feature>
<dbReference type="SUPFAM" id="SSF159245">
    <property type="entry name" value="AttH-like"/>
    <property type="match status" value="1"/>
</dbReference>
<evidence type="ECO:0000313" key="5">
    <source>
        <dbReference type="Proteomes" id="UP000058074"/>
    </source>
</evidence>
<dbReference type="KEGG" id="smag:AN936_01960"/>
<dbReference type="Pfam" id="PF23212">
    <property type="entry name" value="DUF7064"/>
    <property type="match status" value="1"/>
</dbReference>
<dbReference type="InterPro" id="IPR055492">
    <property type="entry name" value="DUF7064"/>
</dbReference>
<dbReference type="InterPro" id="IPR055493">
    <property type="entry name" value="DUF7065"/>
</dbReference>
<protein>
    <submittedName>
        <fullName evidence="4">Uncharacterized protein</fullName>
    </submittedName>
</protein>
<name>A0A0N9U2I0_SPHMC</name>
<dbReference type="RefSeq" id="WP_054586671.1">
    <property type="nucleotide sequence ID" value="NZ_CP012700.1"/>
</dbReference>
<dbReference type="Proteomes" id="UP000058074">
    <property type="component" value="Chromosome"/>
</dbReference>
<sequence length="335" mass="36734">MEISKLSPLPDDVELPHDPGEDPQWQESIVLGWADPSQEIGGFIRIGHQPNLGLTRSCFGVTSRNGLNYSRTAEGLPLREADRSVDTFHADGFQSATFGVRSSRWRASDENVDLDIQVRDVHAPYDFWDLTGMRNETSRVMAANHLQAGGTFSGSVRIGDEPERAISGFTYRDHSWGPRHMDNPNADMSAAWWLVGSLGEDFSFGFGGGRMRSGLESLFGYIVKDGEVDTAVIEDASVLMAFDGLSNRGGTVVAVSEKFGRLTFEAEGYGNVWLELGQKHFEMAMPCTIRCGNRTGGGLIDTILNPRNGTDRPTFVASGRLDNGLYRSRAGLNHP</sequence>
<feature type="region of interest" description="Disordered" evidence="1">
    <location>
        <begin position="1"/>
        <end position="22"/>
    </location>
</feature>